<proteinExistence type="predicted"/>
<gene>
    <name evidence="1" type="ORF">AB1Y20_012378</name>
</gene>
<keyword evidence="2" id="KW-1185">Reference proteome</keyword>
<name>A0AB34IPD6_PRYPA</name>
<dbReference type="AlphaFoldDB" id="A0AB34IPD6"/>
<dbReference type="EMBL" id="JBGBPQ010000021">
    <property type="protein sequence ID" value="KAL1503917.1"/>
    <property type="molecule type" value="Genomic_DNA"/>
</dbReference>
<dbReference type="Proteomes" id="UP001515480">
    <property type="component" value="Unassembled WGS sequence"/>
</dbReference>
<protein>
    <submittedName>
        <fullName evidence="1">Uncharacterized protein</fullName>
    </submittedName>
</protein>
<accession>A0AB34IPD6</accession>
<evidence type="ECO:0000313" key="2">
    <source>
        <dbReference type="Proteomes" id="UP001515480"/>
    </source>
</evidence>
<reference evidence="1 2" key="1">
    <citation type="journal article" date="2024" name="Science">
        <title>Giant polyketide synthase enzymes in the biosynthesis of giant marine polyether toxins.</title>
        <authorList>
            <person name="Fallon T.R."/>
            <person name="Shende V.V."/>
            <person name="Wierzbicki I.H."/>
            <person name="Pendleton A.L."/>
            <person name="Watervoot N.F."/>
            <person name="Auber R.P."/>
            <person name="Gonzalez D.J."/>
            <person name="Wisecaver J.H."/>
            <person name="Moore B.S."/>
        </authorList>
    </citation>
    <scope>NUCLEOTIDE SEQUENCE [LARGE SCALE GENOMIC DNA]</scope>
    <source>
        <strain evidence="1 2">12B1</strain>
    </source>
</reference>
<comment type="caution">
    <text evidence="1">The sequence shown here is derived from an EMBL/GenBank/DDBJ whole genome shotgun (WGS) entry which is preliminary data.</text>
</comment>
<sequence length="177" mass="20029">MLCVNAGGEAHETWIRAEDRRDPFYKGTRGLQPIFTRCLERIRQRAPLDDRTAVLAPRGDGTFARATISDSTEAERALGKKCSGTRFVQLVDSWEALSVAESRLVRAHSYFRKVVGVDHIDGSKLQHCAGFGGDGRVVVWRSEIWTDGLFSMLFWALGFLQCYTKGGWWLFQLRKSN</sequence>
<organism evidence="1 2">
    <name type="scientific">Prymnesium parvum</name>
    <name type="common">Toxic golden alga</name>
    <dbReference type="NCBI Taxonomy" id="97485"/>
    <lineage>
        <taxon>Eukaryota</taxon>
        <taxon>Haptista</taxon>
        <taxon>Haptophyta</taxon>
        <taxon>Prymnesiophyceae</taxon>
        <taxon>Prymnesiales</taxon>
        <taxon>Prymnesiaceae</taxon>
        <taxon>Prymnesium</taxon>
    </lineage>
</organism>
<evidence type="ECO:0000313" key="1">
    <source>
        <dbReference type="EMBL" id="KAL1503917.1"/>
    </source>
</evidence>